<dbReference type="Pfam" id="PF02416">
    <property type="entry name" value="TatA_B_E"/>
    <property type="match status" value="1"/>
</dbReference>
<keyword evidence="6 9" id="KW-1133">Transmembrane helix</keyword>
<sequence>MFGIGQNELLIIFLIVLLLFGANRIPEIARAMGKGIRDFKRSTREIEDDLNVHDDRPSASSKADSKQSS</sequence>
<gene>
    <name evidence="9" type="primary">tatA</name>
    <name evidence="11" type="ORF">HKN21_05185</name>
</gene>
<evidence type="ECO:0000256" key="6">
    <source>
        <dbReference type="ARBA" id="ARBA00022989"/>
    </source>
</evidence>
<dbReference type="PANTHER" id="PTHR42982:SF1">
    <property type="entry name" value="SEC-INDEPENDENT PROTEIN TRANSLOCASE PROTEIN TATA"/>
    <property type="match status" value="1"/>
</dbReference>
<keyword evidence="5 9" id="KW-0653">Protein transport</keyword>
<dbReference type="NCBIfam" id="TIGR01411">
    <property type="entry name" value="tatAE"/>
    <property type="match status" value="1"/>
</dbReference>
<evidence type="ECO:0000256" key="3">
    <source>
        <dbReference type="ARBA" id="ARBA00022475"/>
    </source>
</evidence>
<keyword evidence="2 9" id="KW-0813">Transport</keyword>
<evidence type="ECO:0000256" key="2">
    <source>
        <dbReference type="ARBA" id="ARBA00022448"/>
    </source>
</evidence>
<keyword evidence="4 9" id="KW-0812">Transmembrane</keyword>
<evidence type="ECO:0000256" key="9">
    <source>
        <dbReference type="HAMAP-Rule" id="MF_00236"/>
    </source>
</evidence>
<dbReference type="GO" id="GO:0043953">
    <property type="term" value="P:protein transport by the Tat complex"/>
    <property type="evidence" value="ECO:0007669"/>
    <property type="project" value="UniProtKB-UniRule"/>
</dbReference>
<accession>A0A7Y2E6I1</accession>
<comment type="subcellular location">
    <subcellularLocation>
        <location evidence="1 9">Cell membrane</location>
        <topology evidence="1 9">Single-pass membrane protein</topology>
    </subcellularLocation>
</comment>
<protein>
    <recommendedName>
        <fullName evidence="9">Sec-independent protein translocase protein TatA</fullName>
    </recommendedName>
</protein>
<evidence type="ECO:0000313" key="12">
    <source>
        <dbReference type="Proteomes" id="UP000547674"/>
    </source>
</evidence>
<proteinExistence type="inferred from homology"/>
<keyword evidence="7 9" id="KW-0811">Translocation</keyword>
<feature type="compositionally biased region" description="Low complexity" evidence="10">
    <location>
        <begin position="58"/>
        <end position="69"/>
    </location>
</feature>
<dbReference type="HAMAP" id="MF_00236">
    <property type="entry name" value="TatA_E"/>
    <property type="match status" value="1"/>
</dbReference>
<comment type="function">
    <text evidence="9">Part of the twin-arginine translocation (Tat) system that transports large folded proteins containing a characteristic twin-arginine motif in their signal peptide across membranes. TatA could form the protein-conducting channel of the Tat system.</text>
</comment>
<comment type="caution">
    <text evidence="11">The sequence shown here is derived from an EMBL/GenBank/DDBJ whole genome shotgun (WGS) entry which is preliminary data.</text>
</comment>
<evidence type="ECO:0000256" key="7">
    <source>
        <dbReference type="ARBA" id="ARBA00023010"/>
    </source>
</evidence>
<dbReference type="GO" id="GO:0033281">
    <property type="term" value="C:TAT protein transport complex"/>
    <property type="evidence" value="ECO:0007669"/>
    <property type="project" value="UniProtKB-UniRule"/>
</dbReference>
<evidence type="ECO:0000256" key="8">
    <source>
        <dbReference type="ARBA" id="ARBA00023136"/>
    </source>
</evidence>
<dbReference type="InterPro" id="IPR006312">
    <property type="entry name" value="TatA/E"/>
</dbReference>
<evidence type="ECO:0000256" key="5">
    <source>
        <dbReference type="ARBA" id="ARBA00022927"/>
    </source>
</evidence>
<keyword evidence="8 9" id="KW-0472">Membrane</keyword>
<keyword evidence="3 9" id="KW-1003">Cell membrane</keyword>
<evidence type="ECO:0000313" key="11">
    <source>
        <dbReference type="EMBL" id="NNF06134.1"/>
    </source>
</evidence>
<dbReference type="Gene3D" id="1.20.5.3310">
    <property type="match status" value="1"/>
</dbReference>
<feature type="compositionally biased region" description="Basic and acidic residues" evidence="10">
    <location>
        <begin position="47"/>
        <end position="57"/>
    </location>
</feature>
<comment type="similarity">
    <text evidence="9">Belongs to the TatA/E family.</text>
</comment>
<feature type="region of interest" description="Disordered" evidence="10">
    <location>
        <begin position="47"/>
        <end position="69"/>
    </location>
</feature>
<evidence type="ECO:0000256" key="1">
    <source>
        <dbReference type="ARBA" id="ARBA00004162"/>
    </source>
</evidence>
<dbReference type="GO" id="GO:0008320">
    <property type="term" value="F:protein transmembrane transporter activity"/>
    <property type="evidence" value="ECO:0007669"/>
    <property type="project" value="UniProtKB-UniRule"/>
</dbReference>
<comment type="subunit">
    <text evidence="9">Forms a complex with TatC.</text>
</comment>
<dbReference type="PRINTS" id="PR01506">
    <property type="entry name" value="TATBPROTEIN"/>
</dbReference>
<dbReference type="PANTHER" id="PTHR42982">
    <property type="entry name" value="SEC-INDEPENDENT PROTEIN TRANSLOCASE PROTEIN TATA"/>
    <property type="match status" value="1"/>
</dbReference>
<name>A0A7Y2E6I1_UNCEI</name>
<evidence type="ECO:0000256" key="10">
    <source>
        <dbReference type="SAM" id="MobiDB-lite"/>
    </source>
</evidence>
<dbReference type="Proteomes" id="UP000547674">
    <property type="component" value="Unassembled WGS sequence"/>
</dbReference>
<dbReference type="EMBL" id="JABDJR010000195">
    <property type="protein sequence ID" value="NNF06134.1"/>
    <property type="molecule type" value="Genomic_DNA"/>
</dbReference>
<organism evidence="11 12">
    <name type="scientific">Eiseniibacteriota bacterium</name>
    <dbReference type="NCBI Taxonomy" id="2212470"/>
    <lineage>
        <taxon>Bacteria</taxon>
        <taxon>Candidatus Eiseniibacteriota</taxon>
    </lineage>
</organism>
<dbReference type="AlphaFoldDB" id="A0A7Y2E6I1"/>
<evidence type="ECO:0000256" key="4">
    <source>
        <dbReference type="ARBA" id="ARBA00022692"/>
    </source>
</evidence>
<dbReference type="InterPro" id="IPR003369">
    <property type="entry name" value="TatA/B/E"/>
</dbReference>
<reference evidence="11 12" key="1">
    <citation type="submission" date="2020-03" db="EMBL/GenBank/DDBJ databases">
        <title>Metabolic flexibility allows generalist bacteria to become dominant in a frequently disturbed ecosystem.</title>
        <authorList>
            <person name="Chen Y.-J."/>
            <person name="Leung P.M."/>
            <person name="Bay S.K."/>
            <person name="Hugenholtz P."/>
            <person name="Kessler A.J."/>
            <person name="Shelley G."/>
            <person name="Waite D.W."/>
            <person name="Cook P.L."/>
            <person name="Greening C."/>
        </authorList>
    </citation>
    <scope>NUCLEOTIDE SEQUENCE [LARGE SCALE GENOMIC DNA]</scope>
    <source>
        <strain evidence="11">SS_bin_28</strain>
    </source>
</reference>